<dbReference type="Proteomes" id="UP001358586">
    <property type="component" value="Chromosome 2"/>
</dbReference>
<accession>A0ABR0QSG9</accession>
<protein>
    <submittedName>
        <fullName evidence="1">Uncharacterized protein</fullName>
    </submittedName>
</protein>
<reference evidence="1 2" key="1">
    <citation type="submission" date="2023-03" db="EMBL/GenBank/DDBJ databases">
        <title>WGS of Gossypium arboreum.</title>
        <authorList>
            <person name="Yu D."/>
        </authorList>
    </citation>
    <scope>NUCLEOTIDE SEQUENCE [LARGE SCALE GENOMIC DNA]</scope>
    <source>
        <tissue evidence="1">Leaf</tissue>
    </source>
</reference>
<comment type="caution">
    <text evidence="1">The sequence shown here is derived from an EMBL/GenBank/DDBJ whole genome shotgun (WGS) entry which is preliminary data.</text>
</comment>
<keyword evidence="2" id="KW-1185">Reference proteome</keyword>
<evidence type="ECO:0000313" key="2">
    <source>
        <dbReference type="Proteomes" id="UP001358586"/>
    </source>
</evidence>
<dbReference type="EMBL" id="JARKNE010000002">
    <property type="protein sequence ID" value="KAK5841807.1"/>
    <property type="molecule type" value="Genomic_DNA"/>
</dbReference>
<name>A0ABR0QSG9_GOSAR</name>
<proteinExistence type="predicted"/>
<sequence>MYRLYGRPTFDPNDIYGPRENFGSLAHTPVWPHTTYMFGSCGPHSLAQGHVAYINTSHGLAPARVPSSCVSNSKIVSYTTWTHVRVSSICASRSKTVSYMTYHTTMWHRQPYFLASSIASF</sequence>
<evidence type="ECO:0000313" key="1">
    <source>
        <dbReference type="EMBL" id="KAK5841807.1"/>
    </source>
</evidence>
<organism evidence="1 2">
    <name type="scientific">Gossypium arboreum</name>
    <name type="common">Tree cotton</name>
    <name type="synonym">Gossypium nanking</name>
    <dbReference type="NCBI Taxonomy" id="29729"/>
    <lineage>
        <taxon>Eukaryota</taxon>
        <taxon>Viridiplantae</taxon>
        <taxon>Streptophyta</taxon>
        <taxon>Embryophyta</taxon>
        <taxon>Tracheophyta</taxon>
        <taxon>Spermatophyta</taxon>
        <taxon>Magnoliopsida</taxon>
        <taxon>eudicotyledons</taxon>
        <taxon>Gunneridae</taxon>
        <taxon>Pentapetalae</taxon>
        <taxon>rosids</taxon>
        <taxon>malvids</taxon>
        <taxon>Malvales</taxon>
        <taxon>Malvaceae</taxon>
        <taxon>Malvoideae</taxon>
        <taxon>Gossypium</taxon>
    </lineage>
</organism>
<gene>
    <name evidence="1" type="ORF">PVK06_004130</name>
</gene>